<protein>
    <submittedName>
        <fullName evidence="1">Bacteriophage HK97-gp10, putative tail-component</fullName>
    </submittedName>
</protein>
<dbReference type="Pfam" id="PF04883">
    <property type="entry name" value="HK97-gp10_like"/>
    <property type="match status" value="1"/>
</dbReference>
<accession>A0A6J5QLC3</accession>
<gene>
    <name evidence="1" type="ORF">UFOVP1124_18</name>
</gene>
<sequence>MRSGQFFTSFWKQQSTRDCDDLIRAYGELPATLARKHLKAAMRRAIRPFAPALRRSTPKRTGNLRRAITVVVRFSNKISRNYYGNFQGGVTGSVGFKRGAGKGNHSNLVEDGSVERRRVNFRGEKFGKNKGGTGKMPARHMLRETLDARKDGILQNLELEMGVSLERAARELAKRGRH</sequence>
<evidence type="ECO:0000313" key="1">
    <source>
        <dbReference type="EMBL" id="CAB4184552.1"/>
    </source>
</evidence>
<reference evidence="1" key="1">
    <citation type="submission" date="2020-05" db="EMBL/GenBank/DDBJ databases">
        <authorList>
            <person name="Chiriac C."/>
            <person name="Salcher M."/>
            <person name="Ghai R."/>
            <person name="Kavagutti S V."/>
        </authorList>
    </citation>
    <scope>NUCLEOTIDE SEQUENCE</scope>
</reference>
<organism evidence="1">
    <name type="scientific">uncultured Caudovirales phage</name>
    <dbReference type="NCBI Taxonomy" id="2100421"/>
    <lineage>
        <taxon>Viruses</taxon>
        <taxon>Duplodnaviria</taxon>
        <taxon>Heunggongvirae</taxon>
        <taxon>Uroviricota</taxon>
        <taxon>Caudoviricetes</taxon>
        <taxon>Peduoviridae</taxon>
        <taxon>Maltschvirus</taxon>
        <taxon>Maltschvirus maltsch</taxon>
    </lineage>
</organism>
<proteinExistence type="predicted"/>
<dbReference type="InterPro" id="IPR010064">
    <property type="entry name" value="HK97-gp10_tail"/>
</dbReference>
<name>A0A6J5QLC3_9CAUD</name>
<dbReference type="EMBL" id="LR797064">
    <property type="protein sequence ID" value="CAB4184552.1"/>
    <property type="molecule type" value="Genomic_DNA"/>
</dbReference>